<accession>A0A133N6B8</accession>
<dbReference type="Pfam" id="PF04851">
    <property type="entry name" value="ResIII"/>
    <property type="match status" value="1"/>
</dbReference>
<proteinExistence type="predicted"/>
<evidence type="ECO:0000313" key="3">
    <source>
        <dbReference type="Proteomes" id="UP000070646"/>
    </source>
</evidence>
<reference evidence="2 3" key="1">
    <citation type="submission" date="2016-01" db="EMBL/GenBank/DDBJ databases">
        <authorList>
            <person name="Oliw E.H."/>
        </authorList>
    </citation>
    <scope>NUCLEOTIDE SEQUENCE [LARGE SCALE GENOMIC DNA]</scope>
    <source>
        <strain evidence="2 3">MJR7757A</strain>
    </source>
</reference>
<dbReference type="GO" id="GO:0005524">
    <property type="term" value="F:ATP binding"/>
    <property type="evidence" value="ECO:0007669"/>
    <property type="project" value="InterPro"/>
</dbReference>
<evidence type="ECO:0000313" key="2">
    <source>
        <dbReference type="EMBL" id="KXA11842.1"/>
    </source>
</evidence>
<dbReference type="InterPro" id="IPR006935">
    <property type="entry name" value="Helicase/UvrB_N"/>
</dbReference>
<dbReference type="InterPro" id="IPR014001">
    <property type="entry name" value="Helicase_ATP-bd"/>
</dbReference>
<sequence length="492" mass="58557">MIKTISDLITREEIKNWKSGEVITISAQMGKGKSYFIKNRLYEMAKEKKEEILFLVHRQRCQQQFILELEKDNKLDIIDVVTYQTLENKKDFDLSKYKYIVCDEFHYFTSDSNFNYRTDISLEKILGQNDKIRIFMSATGDLMKQYFKYIGLETIDYQINTDFDWIYNLNFFNKDETIDGIIEKVLENQEKALVFIESSEKAYDLYKKYREHSLFCCSQSNKKYRYVDEEKIEDMLKNEKFEENLLITTTCLDAGINLRDDEIKTIICDVSDIGVLLQCLGRKRRKENEGVDVYIHNINNNVLGGYKTRLNLAKKMIEDFNKLTIEEFTEKYSKSKNEFYNTLFYDEGSTKKLNKLMAFKIFEQFKLIEEMIGNEDKKGYGYKNYIYWNILGFNMEYASMESILIKHKLEKCLDEIIGVKLYKEKRKELKMVFKRYGLNTRTLGINTLNGYLKDSNLPFIIDNPKPKSYRDENGKVKKEKTYWMVGKINYSL</sequence>
<gene>
    <name evidence="2" type="ORF">HMPREF3222_01631</name>
</gene>
<dbReference type="AlphaFoldDB" id="A0A133N6B8"/>
<dbReference type="Proteomes" id="UP000070646">
    <property type="component" value="Unassembled WGS sequence"/>
</dbReference>
<dbReference type="InterPro" id="IPR027417">
    <property type="entry name" value="P-loop_NTPase"/>
</dbReference>
<comment type="caution">
    <text evidence="2">The sequence shown here is derived from an EMBL/GenBank/DDBJ whole genome shotgun (WGS) entry which is preliminary data.</text>
</comment>
<dbReference type="PROSITE" id="PS51192">
    <property type="entry name" value="HELICASE_ATP_BIND_1"/>
    <property type="match status" value="1"/>
</dbReference>
<dbReference type="GO" id="GO:0016787">
    <property type="term" value="F:hydrolase activity"/>
    <property type="evidence" value="ECO:0007669"/>
    <property type="project" value="InterPro"/>
</dbReference>
<dbReference type="EMBL" id="LRPU01000078">
    <property type="protein sequence ID" value="KXA11842.1"/>
    <property type="molecule type" value="Genomic_DNA"/>
</dbReference>
<organism evidence="2 3">
    <name type="scientific">Clostridium perfringens</name>
    <dbReference type="NCBI Taxonomy" id="1502"/>
    <lineage>
        <taxon>Bacteria</taxon>
        <taxon>Bacillati</taxon>
        <taxon>Bacillota</taxon>
        <taxon>Clostridia</taxon>
        <taxon>Eubacteriales</taxon>
        <taxon>Clostridiaceae</taxon>
        <taxon>Clostridium</taxon>
    </lineage>
</organism>
<dbReference type="SUPFAM" id="SSF52540">
    <property type="entry name" value="P-loop containing nucleoside triphosphate hydrolases"/>
    <property type="match status" value="1"/>
</dbReference>
<feature type="domain" description="Helicase ATP-binding" evidence="1">
    <location>
        <begin position="78"/>
        <end position="158"/>
    </location>
</feature>
<dbReference type="PATRIC" id="fig|1502.174.peg.1644"/>
<dbReference type="RefSeq" id="WP_060795801.1">
    <property type="nucleotide sequence ID" value="NZ_KQ956222.1"/>
</dbReference>
<dbReference type="Gene3D" id="3.40.50.300">
    <property type="entry name" value="P-loop containing nucleotide triphosphate hydrolases"/>
    <property type="match status" value="2"/>
</dbReference>
<evidence type="ECO:0000259" key="1">
    <source>
        <dbReference type="PROSITE" id="PS51192"/>
    </source>
</evidence>
<dbReference type="GO" id="GO:0003677">
    <property type="term" value="F:DNA binding"/>
    <property type="evidence" value="ECO:0007669"/>
    <property type="project" value="InterPro"/>
</dbReference>
<name>A0A133N6B8_CLOPF</name>
<protein>
    <recommendedName>
        <fullName evidence="1">Helicase ATP-binding domain-containing protein</fullName>
    </recommendedName>
</protein>